<sequence>MMQPITTTINGKTLRGTAHIPDGQGQRFPTVLMFHGFGSMRNEYFYAFVHMARQLEEAGIASLRFDFSGHGESDGEFFDFTFSNEVQEGIELVHYARTLDFVDEQHISLLGMSLGSVAASMVAGAIPDQIDSLCLWSPAAVFTDEILVRGTLQGRSIDIVQEQGYFDFNSLKLGPTFFEDVKHIQVYEAVRPYKGKVKILHGIDDWIAPVEYARRYVGTYEQPVELVEVEGVDHSWGDVPSRALLYKQTLDFFTSKP</sequence>
<dbReference type="Pfam" id="PF12146">
    <property type="entry name" value="Hydrolase_4"/>
    <property type="match status" value="1"/>
</dbReference>
<dbReference type="Gene3D" id="3.40.50.1820">
    <property type="entry name" value="alpha/beta hydrolase"/>
    <property type="match status" value="1"/>
</dbReference>
<evidence type="ECO:0000313" key="3">
    <source>
        <dbReference type="Proteomes" id="UP001185028"/>
    </source>
</evidence>
<dbReference type="PANTHER" id="PTHR43265">
    <property type="entry name" value="ESTERASE ESTD"/>
    <property type="match status" value="1"/>
</dbReference>
<proteinExistence type="predicted"/>
<dbReference type="PANTHER" id="PTHR43265:SF1">
    <property type="entry name" value="ESTERASE ESTD"/>
    <property type="match status" value="1"/>
</dbReference>
<dbReference type="InterPro" id="IPR022742">
    <property type="entry name" value="Hydrolase_4"/>
</dbReference>
<dbReference type="SUPFAM" id="SSF53474">
    <property type="entry name" value="alpha/beta-Hydrolases"/>
    <property type="match status" value="1"/>
</dbReference>
<gene>
    <name evidence="2" type="ORF">JOC58_003946</name>
</gene>
<dbReference type="Proteomes" id="UP001185028">
    <property type="component" value="Unassembled WGS sequence"/>
</dbReference>
<dbReference type="InterPro" id="IPR029058">
    <property type="entry name" value="AB_hydrolase_fold"/>
</dbReference>
<comment type="caution">
    <text evidence="2">The sequence shown here is derived from an EMBL/GenBank/DDBJ whole genome shotgun (WGS) entry which is preliminary data.</text>
</comment>
<dbReference type="RefSeq" id="WP_188775657.1">
    <property type="nucleotide sequence ID" value="NZ_BMMB01000005.1"/>
</dbReference>
<keyword evidence="3" id="KW-1185">Reference proteome</keyword>
<reference evidence="2 3" key="1">
    <citation type="submission" date="2023-07" db="EMBL/GenBank/DDBJ databases">
        <title>Genomic Encyclopedia of Type Strains, Phase IV (KMG-IV): sequencing the most valuable type-strain genomes for metagenomic binning, comparative biology and taxonomic classification.</title>
        <authorList>
            <person name="Goeker M."/>
        </authorList>
    </citation>
    <scope>NUCLEOTIDE SEQUENCE [LARGE SCALE GENOMIC DNA]</scope>
    <source>
        <strain evidence="2 3">DSM 22170</strain>
    </source>
</reference>
<dbReference type="EMBL" id="JAVDQH010000021">
    <property type="protein sequence ID" value="MDR6246027.1"/>
    <property type="molecule type" value="Genomic_DNA"/>
</dbReference>
<name>A0ABU1J617_9BACL</name>
<evidence type="ECO:0000313" key="2">
    <source>
        <dbReference type="EMBL" id="MDR6246027.1"/>
    </source>
</evidence>
<dbReference type="InterPro" id="IPR053145">
    <property type="entry name" value="AB_hydrolase_Est10"/>
</dbReference>
<evidence type="ECO:0000259" key="1">
    <source>
        <dbReference type="Pfam" id="PF12146"/>
    </source>
</evidence>
<feature type="domain" description="Serine aminopeptidase S33" evidence="1">
    <location>
        <begin position="30"/>
        <end position="142"/>
    </location>
</feature>
<protein>
    <submittedName>
        <fullName evidence="2">Pimeloyl-ACP methyl ester carboxylesterase</fullName>
    </submittedName>
</protein>
<accession>A0ABU1J617</accession>
<organism evidence="2 3">
    <name type="scientific">Paenibacillus hunanensis</name>
    <dbReference type="NCBI Taxonomy" id="539262"/>
    <lineage>
        <taxon>Bacteria</taxon>
        <taxon>Bacillati</taxon>
        <taxon>Bacillota</taxon>
        <taxon>Bacilli</taxon>
        <taxon>Bacillales</taxon>
        <taxon>Paenibacillaceae</taxon>
        <taxon>Paenibacillus</taxon>
    </lineage>
</organism>